<keyword evidence="2" id="KW-1185">Reference proteome</keyword>
<dbReference type="EMBL" id="CM042883">
    <property type="protein sequence ID" value="KAI4373289.1"/>
    <property type="molecule type" value="Genomic_DNA"/>
</dbReference>
<gene>
    <name evidence="1" type="ORF">MLD38_011428</name>
</gene>
<accession>A0ACB9R343</accession>
<proteinExistence type="predicted"/>
<reference evidence="2" key="1">
    <citation type="journal article" date="2023" name="Front. Plant Sci.">
        <title>Chromosomal-level genome assembly of Melastoma candidum provides insights into trichome evolution.</title>
        <authorList>
            <person name="Zhong Y."/>
            <person name="Wu W."/>
            <person name="Sun C."/>
            <person name="Zou P."/>
            <person name="Liu Y."/>
            <person name="Dai S."/>
            <person name="Zhou R."/>
        </authorList>
    </citation>
    <scope>NUCLEOTIDE SEQUENCE [LARGE SCALE GENOMIC DNA]</scope>
</reference>
<comment type="caution">
    <text evidence="1">The sequence shown here is derived from an EMBL/GenBank/DDBJ whole genome shotgun (WGS) entry which is preliminary data.</text>
</comment>
<sequence>MANSLPRSPEGKIVSWVESQRDILSKDESFVEPDKADMDVETFYDGIPAEAKAKAASLLLLEEVGKLVSIPAAKKLVKQRKVDLNKIAGTGTFCGLTPPVDVEAAEGIILRLMLQRR</sequence>
<evidence type="ECO:0000313" key="1">
    <source>
        <dbReference type="EMBL" id="KAI4373289.1"/>
    </source>
</evidence>
<evidence type="ECO:0000313" key="2">
    <source>
        <dbReference type="Proteomes" id="UP001057402"/>
    </source>
</evidence>
<protein>
    <submittedName>
        <fullName evidence="1">Uncharacterized protein</fullName>
    </submittedName>
</protein>
<dbReference type="Proteomes" id="UP001057402">
    <property type="component" value="Chromosome 4"/>
</dbReference>
<organism evidence="1 2">
    <name type="scientific">Melastoma candidum</name>
    <dbReference type="NCBI Taxonomy" id="119954"/>
    <lineage>
        <taxon>Eukaryota</taxon>
        <taxon>Viridiplantae</taxon>
        <taxon>Streptophyta</taxon>
        <taxon>Embryophyta</taxon>
        <taxon>Tracheophyta</taxon>
        <taxon>Spermatophyta</taxon>
        <taxon>Magnoliopsida</taxon>
        <taxon>eudicotyledons</taxon>
        <taxon>Gunneridae</taxon>
        <taxon>Pentapetalae</taxon>
        <taxon>rosids</taxon>
        <taxon>malvids</taxon>
        <taxon>Myrtales</taxon>
        <taxon>Melastomataceae</taxon>
        <taxon>Melastomatoideae</taxon>
        <taxon>Melastomateae</taxon>
        <taxon>Melastoma</taxon>
    </lineage>
</organism>
<name>A0ACB9R343_9MYRT</name>